<proteinExistence type="predicted"/>
<dbReference type="Proteomes" id="UP001139981">
    <property type="component" value="Unassembled WGS sequence"/>
</dbReference>
<organism evidence="1 2">
    <name type="scientific">Coemansia aciculifera</name>
    <dbReference type="NCBI Taxonomy" id="417176"/>
    <lineage>
        <taxon>Eukaryota</taxon>
        <taxon>Fungi</taxon>
        <taxon>Fungi incertae sedis</taxon>
        <taxon>Zoopagomycota</taxon>
        <taxon>Kickxellomycotina</taxon>
        <taxon>Kickxellomycetes</taxon>
        <taxon>Kickxellales</taxon>
        <taxon>Kickxellaceae</taxon>
        <taxon>Coemansia</taxon>
    </lineage>
</organism>
<accession>A0ACC1M3G5</accession>
<gene>
    <name evidence="1" type="ORF">IWW38_002804</name>
</gene>
<keyword evidence="2" id="KW-1185">Reference proteome</keyword>
<name>A0ACC1M3G5_9FUNG</name>
<evidence type="ECO:0000313" key="1">
    <source>
        <dbReference type="EMBL" id="KAJ2893647.1"/>
    </source>
</evidence>
<dbReference type="EMBL" id="JANBVB010000514">
    <property type="protein sequence ID" value="KAJ2893647.1"/>
    <property type="molecule type" value="Genomic_DNA"/>
</dbReference>
<comment type="caution">
    <text evidence="1">The sequence shown here is derived from an EMBL/GenBank/DDBJ whole genome shotgun (WGS) entry which is preliminary data.</text>
</comment>
<protein>
    <submittedName>
        <fullName evidence="1">Uncharacterized protein</fullName>
    </submittedName>
</protein>
<sequence>MMSREAKLASSAPEPVSKLAHNIGSQHGHHQHPQMFNSKGRGAHLYASNAQPLIHRHKNGAEQQRAHGKQVAASYAPVSQWRSSTIGAGNNQQPVATYGPPLSSSPRRAGSIKSHGSKAAANTANHGSSIGSKADQADFTAKSREFALDEYSACKIHLSSIDSFVRVSLMALAPDCDCCRAETNLEVQKSKERQLSHANKQTERAADGNQPRHHHHHHHHRHQAKRNEGQGEDPAGSNPNRRRRHRRKGRGNDATAIDDIDSLFGSSIGKSMRGAKDSYHALQPLAATATATNIAGARTSAKAERQRHHRYGGSCSGIDRQAPLQRWMASLASDGITDAQADGLQALAQSAHHDTAQLSFYLVIDMDPQTTIGLSNLQADDVHSRNGSLVPLPGSADRGGDSCLGDIGLPAGRQCQGCRSLSLSVGRHRLCGIHKVLGAVQVDMRDWENKGDVWSKVPTMVMEVSEIDPDEYDKEDPDIVAWIRETARRVTKHAMVDYHRDFNWYLAYQRMRMADIPRGLAPSDVGDLVAFIERRNCIDIGSIDEAVQQLLELDTSAQRIIEALQLRLRRLCLEPALLMTSLQATTVTQAVAPRPAVVVVEPASPEFDDQLRSSCGRKSRVNMSGLGTTSTSHANFSSIAQHGGGGGGGGGLTVDADMSLALSRTSTRDQRAIGATDDDAAVLTNASQACPSVAIDAQGRVLYDQSSSDIGEVLQLLSPLNSQMSQKMLLDPSFQKSFGRFVQLSIVECPWLCRKHDRLTGVVAYNWAADGSMATQGDEDEAAVVVDDDDNVSGTNQRQRSRDGASVPVHLAGRHARKLLEGKVAPGVGAGGRVGGASVASLATAEGSSASSYKAHHMSMPVGGGGGSSTEPAQSSSHLFQSHGSSETPAVADIFSSPAPVTDLFSHARVESLPGSLLVVDPEDSEYVARLIVLNPFSYHGVLELLFARSAADGEVKLDKVRAVARLRQRDGLHEYERKHINLAMSTISAVVWDVATER</sequence>
<reference evidence="1" key="1">
    <citation type="submission" date="2022-07" db="EMBL/GenBank/DDBJ databases">
        <title>Phylogenomic reconstructions and comparative analyses of Kickxellomycotina fungi.</title>
        <authorList>
            <person name="Reynolds N.K."/>
            <person name="Stajich J.E."/>
            <person name="Barry K."/>
            <person name="Grigoriev I.V."/>
            <person name="Crous P."/>
            <person name="Smith M.E."/>
        </authorList>
    </citation>
    <scope>NUCLEOTIDE SEQUENCE</scope>
    <source>
        <strain evidence="1">CBS 190363</strain>
    </source>
</reference>
<evidence type="ECO:0000313" key="2">
    <source>
        <dbReference type="Proteomes" id="UP001139981"/>
    </source>
</evidence>